<evidence type="ECO:0000313" key="1">
    <source>
        <dbReference type="EMBL" id="KAJ2985645.1"/>
    </source>
</evidence>
<comment type="caution">
    <text evidence="1">The sequence shown here is derived from an EMBL/GenBank/DDBJ whole genome shotgun (WGS) entry which is preliminary data.</text>
</comment>
<sequence>MWNTKLYELLEVWSSWISCLAVFPGLGGTQFEKLRYGIVSMLEYKQTTGLLAEYGIFKLRGQQLPESAPVFCYARNGDIAGILRLFDLGKASLQDHTPSGQSLLHFASEFGHLELFKALAVGGLDLCEYGHGSARPVENMIVLGNRHRRVDIAALQQFYLENDVYREGGLLLHPNEWAYIYELLSFSSPEAVRTILPSAVPRFYERLNLEERIKYCSFDDPDGDPETLLFMMNARCNLSHEDISNLQQKSVCFLAIMAFRYGPMSARGGFYHASPWRKLVREAIPLTEDISFRGIGLDPTFQSREFQNKGLKSNPVLEFLQRIEPLTALFTVLSYFRYEKQEHQAPTCRRDLRKRAQIALRWWLEDLAGCQVSLMEYGRRERRIFLRNEKLKKAWYYGGRGFEHKNNSDACVLERMARLVDFDYGANPGDWRLHWDTEVERYAGEFWSLVEGIVPQL</sequence>
<dbReference type="Proteomes" id="UP001143856">
    <property type="component" value="Unassembled WGS sequence"/>
</dbReference>
<name>A0ACC1P361_9PEZI</name>
<protein>
    <submittedName>
        <fullName evidence="1">Uncharacterized protein</fullName>
    </submittedName>
</protein>
<keyword evidence="2" id="KW-1185">Reference proteome</keyword>
<proteinExistence type="predicted"/>
<accession>A0ACC1P361</accession>
<organism evidence="1 2">
    <name type="scientific">Xylaria curta</name>
    <dbReference type="NCBI Taxonomy" id="42375"/>
    <lineage>
        <taxon>Eukaryota</taxon>
        <taxon>Fungi</taxon>
        <taxon>Dikarya</taxon>
        <taxon>Ascomycota</taxon>
        <taxon>Pezizomycotina</taxon>
        <taxon>Sordariomycetes</taxon>
        <taxon>Xylariomycetidae</taxon>
        <taxon>Xylariales</taxon>
        <taxon>Xylariaceae</taxon>
        <taxon>Xylaria</taxon>
    </lineage>
</organism>
<dbReference type="EMBL" id="JAPDGR010001069">
    <property type="protein sequence ID" value="KAJ2985645.1"/>
    <property type="molecule type" value="Genomic_DNA"/>
</dbReference>
<reference evidence="1" key="1">
    <citation type="submission" date="2022-10" db="EMBL/GenBank/DDBJ databases">
        <title>Genome Sequence of Xylaria curta.</title>
        <authorList>
            <person name="Buettner E."/>
        </authorList>
    </citation>
    <scope>NUCLEOTIDE SEQUENCE</scope>
    <source>
        <strain evidence="1">Babe10</strain>
    </source>
</reference>
<gene>
    <name evidence="1" type="ORF">NUW58_g5422</name>
</gene>
<evidence type="ECO:0000313" key="2">
    <source>
        <dbReference type="Proteomes" id="UP001143856"/>
    </source>
</evidence>